<comment type="catalytic activity">
    <reaction evidence="1 11">
        <text>1-(5-phospho-beta-D-ribosyl)-5'-AMP + H2O = 1-(5-phospho-beta-D-ribosyl)-5-[(5-phospho-beta-D-ribosylamino)methylideneamino]imidazole-4-carboxamide</text>
        <dbReference type="Rhea" id="RHEA:20049"/>
        <dbReference type="ChEBI" id="CHEBI:15377"/>
        <dbReference type="ChEBI" id="CHEBI:58435"/>
        <dbReference type="ChEBI" id="CHEBI:59457"/>
        <dbReference type="EC" id="3.5.4.19"/>
    </reaction>
</comment>
<dbReference type="GO" id="GO:0004635">
    <property type="term" value="F:phosphoribosyl-AMP cyclohydrolase activity"/>
    <property type="evidence" value="ECO:0007669"/>
    <property type="project" value="UniProtKB-UniRule"/>
</dbReference>
<keyword evidence="9 11" id="KW-0378">Hydrolase</keyword>
<evidence type="ECO:0000256" key="3">
    <source>
        <dbReference type="ARBA" id="ARBA00005169"/>
    </source>
</evidence>
<dbReference type="AlphaFoldDB" id="A0A380RUL5"/>
<feature type="binding site" evidence="11">
    <location>
        <position position="83"/>
    </location>
    <ligand>
        <name>Mg(2+)</name>
        <dbReference type="ChEBI" id="CHEBI:18420"/>
    </ligand>
</feature>
<comment type="similarity">
    <text evidence="6">In the N-terminal section; belongs to the PRA-CH family.</text>
</comment>
<evidence type="ECO:0000259" key="12">
    <source>
        <dbReference type="Pfam" id="PF01502"/>
    </source>
</evidence>
<dbReference type="InterPro" id="IPR026660">
    <property type="entry name" value="PRA-CH"/>
</dbReference>
<sequence>MKFEDLIKEVKFEVEFGGVKLAPAIVQDADKGDVLMMAWMNEEALRRTHECGEMVFWSRSRKEYWHKGDTSGNVMTVVEWAADCDSDALLFKVRMQGPQVACHTGARSCFFKTCDK</sequence>
<dbReference type="HAMAP" id="MF_01021">
    <property type="entry name" value="HisI"/>
    <property type="match status" value="1"/>
</dbReference>
<evidence type="ECO:0000256" key="4">
    <source>
        <dbReference type="ARBA" id="ARBA00005204"/>
    </source>
</evidence>
<comment type="pathway">
    <text evidence="4">Amino-acid biosynthesis; L-histidine biosynthesis; L-histidine from 5-phospho-alpha-D-ribose 1-diphosphate: step 2/9.</text>
</comment>
<reference evidence="13 14" key="1">
    <citation type="submission" date="2017-08" db="EMBL/GenBank/DDBJ databases">
        <authorList>
            <person name="de Groot N.N."/>
        </authorList>
    </citation>
    <scope>NUCLEOTIDE SEQUENCE [LARGE SCALE GENOMIC DNA]</scope>
    <source>
        <strain evidence="13 14">HM2</strain>
    </source>
</reference>
<comment type="similarity">
    <text evidence="11">Belongs to the PRA-CH family.</text>
</comment>
<feature type="binding site" evidence="11">
    <location>
        <position position="84"/>
    </location>
    <ligand>
        <name>Zn(2+)</name>
        <dbReference type="ChEBI" id="CHEBI:29105"/>
        <note>ligand shared between dimeric partners</note>
    </ligand>
</feature>
<keyword evidence="7 11" id="KW-0963">Cytoplasm</keyword>
<evidence type="ECO:0000256" key="11">
    <source>
        <dbReference type="HAMAP-Rule" id="MF_01021"/>
    </source>
</evidence>
<dbReference type="Pfam" id="PF01502">
    <property type="entry name" value="PRA-CH"/>
    <property type="match status" value="1"/>
</dbReference>
<dbReference type="GO" id="GO:0004636">
    <property type="term" value="F:phosphoribosyl-ATP diphosphatase activity"/>
    <property type="evidence" value="ECO:0007669"/>
    <property type="project" value="UniProtKB-EC"/>
</dbReference>
<evidence type="ECO:0000256" key="10">
    <source>
        <dbReference type="ARBA" id="ARBA00023102"/>
    </source>
</evidence>
<comment type="similarity">
    <text evidence="5">In the C-terminal section; belongs to the PRA-PH family.</text>
</comment>
<evidence type="ECO:0000256" key="8">
    <source>
        <dbReference type="ARBA" id="ARBA00022605"/>
    </source>
</evidence>
<feature type="binding site" evidence="11">
    <location>
        <position position="102"/>
    </location>
    <ligand>
        <name>Zn(2+)</name>
        <dbReference type="ChEBI" id="CHEBI:29105"/>
        <note>ligand shared between dimeric partners</note>
    </ligand>
</feature>
<comment type="cofactor">
    <cofactor evidence="11">
        <name>Mg(2+)</name>
        <dbReference type="ChEBI" id="CHEBI:18420"/>
    </cofactor>
    <text evidence="11">Binds 1 Mg(2+) ion per subunit.</text>
</comment>
<dbReference type="UniPathway" id="UPA00031">
    <property type="reaction ID" value="UER00008"/>
</dbReference>
<evidence type="ECO:0000313" key="14">
    <source>
        <dbReference type="Proteomes" id="UP000255423"/>
    </source>
</evidence>
<dbReference type="GO" id="GO:0005737">
    <property type="term" value="C:cytoplasm"/>
    <property type="evidence" value="ECO:0007669"/>
    <property type="project" value="UniProtKB-SubCell"/>
</dbReference>
<organism evidence="13 14">
    <name type="scientific">Fibrobacter succinogenes</name>
    <name type="common">Bacteroides succinogenes</name>
    <dbReference type="NCBI Taxonomy" id="833"/>
    <lineage>
        <taxon>Bacteria</taxon>
        <taxon>Pseudomonadati</taxon>
        <taxon>Fibrobacterota</taxon>
        <taxon>Fibrobacteria</taxon>
        <taxon>Fibrobacterales</taxon>
        <taxon>Fibrobacteraceae</taxon>
        <taxon>Fibrobacter</taxon>
    </lineage>
</organism>
<dbReference type="PANTHER" id="PTHR42945">
    <property type="entry name" value="HISTIDINE BIOSYNTHESIS BIFUNCTIONAL PROTEIN"/>
    <property type="match status" value="1"/>
</dbReference>
<dbReference type="InterPro" id="IPR002496">
    <property type="entry name" value="PRib_AMP_CycHydrolase_dom"/>
</dbReference>
<evidence type="ECO:0000256" key="6">
    <source>
        <dbReference type="ARBA" id="ARBA00008299"/>
    </source>
</evidence>
<dbReference type="FunFam" id="3.10.20.810:FF:000001">
    <property type="entry name" value="Histidine biosynthesis bifunctional protein HisIE"/>
    <property type="match status" value="1"/>
</dbReference>
<comment type="catalytic activity">
    <reaction evidence="2">
        <text>1-(5-phospho-beta-D-ribosyl)-ATP + H2O = 1-(5-phospho-beta-D-ribosyl)-5'-AMP + diphosphate + H(+)</text>
        <dbReference type="Rhea" id="RHEA:22828"/>
        <dbReference type="ChEBI" id="CHEBI:15377"/>
        <dbReference type="ChEBI" id="CHEBI:15378"/>
        <dbReference type="ChEBI" id="CHEBI:33019"/>
        <dbReference type="ChEBI" id="CHEBI:59457"/>
        <dbReference type="ChEBI" id="CHEBI:73183"/>
        <dbReference type="EC" id="3.6.1.31"/>
    </reaction>
</comment>
<dbReference type="RefSeq" id="WP_088659320.1">
    <property type="nucleotide sequence ID" value="NZ_UHJL01000001.1"/>
</dbReference>
<dbReference type="GO" id="GO:0008270">
    <property type="term" value="F:zinc ion binding"/>
    <property type="evidence" value="ECO:0007669"/>
    <property type="project" value="UniProtKB-UniRule"/>
</dbReference>
<evidence type="ECO:0000313" key="13">
    <source>
        <dbReference type="EMBL" id="SUQ19206.1"/>
    </source>
</evidence>
<dbReference type="Gene3D" id="3.10.20.810">
    <property type="entry name" value="Phosphoribosyl-AMP cyclohydrolase"/>
    <property type="match status" value="1"/>
</dbReference>
<accession>A0A380RUL5</accession>
<keyword evidence="11" id="KW-0479">Metal-binding</keyword>
<comment type="cofactor">
    <cofactor evidence="11">
        <name>Zn(2+)</name>
        <dbReference type="ChEBI" id="CHEBI:29105"/>
    </cofactor>
    <text evidence="11">Binds 1 zinc ion per subunit.</text>
</comment>
<feature type="domain" description="Phosphoribosyl-AMP cyclohydrolase" evidence="12">
    <location>
        <begin position="36"/>
        <end position="111"/>
    </location>
</feature>
<evidence type="ECO:0000256" key="1">
    <source>
        <dbReference type="ARBA" id="ARBA00000024"/>
    </source>
</evidence>
<evidence type="ECO:0000256" key="5">
    <source>
        <dbReference type="ARBA" id="ARBA00007731"/>
    </source>
</evidence>
<comment type="function">
    <text evidence="11">Catalyzes the hydrolysis of the adenine ring of phosphoribosyl-AMP.</text>
</comment>
<dbReference type="GO" id="GO:0000287">
    <property type="term" value="F:magnesium ion binding"/>
    <property type="evidence" value="ECO:0007669"/>
    <property type="project" value="UniProtKB-UniRule"/>
</dbReference>
<comment type="subcellular location">
    <subcellularLocation>
        <location evidence="11">Cytoplasm</location>
    </subcellularLocation>
</comment>
<comment type="pathway">
    <text evidence="3 11">Amino-acid biosynthesis; L-histidine biosynthesis; L-histidine from 5-phospho-alpha-D-ribose 1-diphosphate: step 3/9.</text>
</comment>
<dbReference type="PANTHER" id="PTHR42945:SF1">
    <property type="entry name" value="HISTIDINE BIOSYNTHESIS BIFUNCTIONAL PROTEIN HIS7"/>
    <property type="match status" value="1"/>
</dbReference>
<protein>
    <recommendedName>
        <fullName evidence="11">Phosphoribosyl-AMP cyclohydrolase</fullName>
        <shortName evidence="11">PRA-CH</shortName>
        <ecNumber evidence="11">3.5.4.19</ecNumber>
    </recommendedName>
</protein>
<evidence type="ECO:0000256" key="2">
    <source>
        <dbReference type="ARBA" id="ARBA00001460"/>
    </source>
</evidence>
<dbReference type="SUPFAM" id="SSF141734">
    <property type="entry name" value="HisI-like"/>
    <property type="match status" value="1"/>
</dbReference>
<dbReference type="NCBIfam" id="NF000768">
    <property type="entry name" value="PRK00051.1"/>
    <property type="match status" value="1"/>
</dbReference>
<dbReference type="EC" id="3.5.4.19" evidence="11"/>
<feature type="binding site" evidence="11">
    <location>
        <position position="109"/>
    </location>
    <ligand>
        <name>Zn(2+)</name>
        <dbReference type="ChEBI" id="CHEBI:29105"/>
        <note>ligand shared between dimeric partners</note>
    </ligand>
</feature>
<dbReference type="InterPro" id="IPR038019">
    <property type="entry name" value="PRib_AMP_CycHydrolase_sf"/>
</dbReference>
<evidence type="ECO:0000256" key="7">
    <source>
        <dbReference type="ARBA" id="ARBA00022490"/>
    </source>
</evidence>
<evidence type="ECO:0000256" key="9">
    <source>
        <dbReference type="ARBA" id="ARBA00022801"/>
    </source>
</evidence>
<dbReference type="EMBL" id="UHJL01000001">
    <property type="protein sequence ID" value="SUQ19206.1"/>
    <property type="molecule type" value="Genomic_DNA"/>
</dbReference>
<feature type="binding site" evidence="11">
    <location>
        <position position="87"/>
    </location>
    <ligand>
        <name>Mg(2+)</name>
        <dbReference type="ChEBI" id="CHEBI:18420"/>
    </ligand>
</feature>
<keyword evidence="11" id="KW-0460">Magnesium</keyword>
<proteinExistence type="inferred from homology"/>
<keyword evidence="8 11" id="KW-0028">Amino-acid biosynthesis</keyword>
<keyword evidence="11" id="KW-0862">Zinc</keyword>
<keyword evidence="10 11" id="KW-0368">Histidine biosynthesis</keyword>
<dbReference type="Proteomes" id="UP000255423">
    <property type="component" value="Unassembled WGS sequence"/>
</dbReference>
<gene>
    <name evidence="11" type="primary">hisI</name>
    <name evidence="13" type="ORF">SAMN05661053_0434</name>
</gene>
<name>A0A380RUL5_FIBSU</name>
<comment type="subunit">
    <text evidence="11">Homodimer.</text>
</comment>
<dbReference type="GO" id="GO:0000105">
    <property type="term" value="P:L-histidine biosynthetic process"/>
    <property type="evidence" value="ECO:0007669"/>
    <property type="project" value="UniProtKB-UniRule"/>
</dbReference>
<feature type="binding site" evidence="11">
    <location>
        <position position="85"/>
    </location>
    <ligand>
        <name>Mg(2+)</name>
        <dbReference type="ChEBI" id="CHEBI:18420"/>
    </ligand>
</feature>